<dbReference type="AlphaFoldDB" id="A0A1W1Y3I8"/>
<feature type="compositionally biased region" description="Basic and acidic residues" evidence="1">
    <location>
        <begin position="41"/>
        <end position="55"/>
    </location>
</feature>
<sequence>MSQMNRLSAIIDWIFDYLWVLVPIAYLISSGADIISEFKDEYQKQKAKEKAKESQQSETPKNNDSSFSERVKQWLETVNTETNESEQDNDESHQKETSDESHTSELAQESVVESLSSPNDVDSLDDRINQLNQELATTFENMETYQPIHTESQVNRSNKEKRSVVGYDNREDIRKAILAKEILERPHQIKRVSIKNK</sequence>
<name>A0A1W1Y3I8_9LACT</name>
<evidence type="ECO:0000313" key="3">
    <source>
        <dbReference type="EMBL" id="SMC30298.1"/>
    </source>
</evidence>
<evidence type="ECO:0000313" key="4">
    <source>
        <dbReference type="Proteomes" id="UP000243884"/>
    </source>
</evidence>
<evidence type="ECO:0000256" key="2">
    <source>
        <dbReference type="SAM" id="Phobius"/>
    </source>
</evidence>
<accession>A0A1W1Y3I8</accession>
<keyword evidence="4" id="KW-1185">Reference proteome</keyword>
<feature type="compositionally biased region" description="Basic and acidic residues" evidence="1">
    <location>
        <begin position="90"/>
        <end position="103"/>
    </location>
</feature>
<feature type="compositionally biased region" description="Polar residues" evidence="1">
    <location>
        <begin position="104"/>
        <end position="120"/>
    </location>
</feature>
<keyword evidence="2" id="KW-0812">Transmembrane</keyword>
<feature type="region of interest" description="Disordered" evidence="1">
    <location>
        <begin position="41"/>
        <end position="124"/>
    </location>
</feature>
<dbReference type="Proteomes" id="UP000243884">
    <property type="component" value="Unassembled WGS sequence"/>
</dbReference>
<keyword evidence="2" id="KW-0472">Membrane</keyword>
<evidence type="ECO:0000256" key="1">
    <source>
        <dbReference type="SAM" id="MobiDB-lite"/>
    </source>
</evidence>
<dbReference type="EMBL" id="FWXK01000001">
    <property type="protein sequence ID" value="SMC30298.1"/>
    <property type="molecule type" value="Genomic_DNA"/>
</dbReference>
<dbReference type="STRING" id="371602.SAMN04487984_0131"/>
<reference evidence="4" key="1">
    <citation type="submission" date="2017-04" db="EMBL/GenBank/DDBJ databases">
        <authorList>
            <person name="Varghese N."/>
            <person name="Submissions S."/>
        </authorList>
    </citation>
    <scope>NUCLEOTIDE SEQUENCE [LARGE SCALE GENOMIC DNA]</scope>
    <source>
        <strain evidence="4">DSM 21500</strain>
    </source>
</reference>
<organism evidence="3 4">
    <name type="scientific">Aerococcus suis</name>
    <dbReference type="NCBI Taxonomy" id="371602"/>
    <lineage>
        <taxon>Bacteria</taxon>
        <taxon>Bacillati</taxon>
        <taxon>Bacillota</taxon>
        <taxon>Bacilli</taxon>
        <taxon>Lactobacillales</taxon>
        <taxon>Aerococcaceae</taxon>
        <taxon>Aerococcus</taxon>
    </lineage>
</organism>
<proteinExistence type="predicted"/>
<protein>
    <submittedName>
        <fullName evidence="3">Uncharacterized protein</fullName>
    </submittedName>
</protein>
<feature type="transmembrane region" description="Helical" evidence="2">
    <location>
        <begin position="7"/>
        <end position="28"/>
    </location>
</feature>
<keyword evidence="2" id="KW-1133">Transmembrane helix</keyword>
<gene>
    <name evidence="3" type="ORF">SAMN04487984_0131</name>
</gene>